<protein>
    <submittedName>
        <fullName evidence="1">Uncharacterized protein</fullName>
    </submittedName>
</protein>
<keyword evidence="2" id="KW-1185">Reference proteome</keyword>
<evidence type="ECO:0000313" key="2">
    <source>
        <dbReference type="Proteomes" id="UP001583172"/>
    </source>
</evidence>
<dbReference type="EMBL" id="JAZGSY010000028">
    <property type="protein sequence ID" value="KAL1842954.1"/>
    <property type="molecule type" value="Genomic_DNA"/>
</dbReference>
<comment type="caution">
    <text evidence="1">The sequence shown here is derived from an EMBL/GenBank/DDBJ whole genome shotgun (WGS) entry which is preliminary data.</text>
</comment>
<accession>A0ABR3VM41</accession>
<name>A0ABR3VM41_HUMIN</name>
<reference evidence="1 2" key="1">
    <citation type="journal article" date="2024" name="Commun. Biol.">
        <title>Comparative genomic analysis of thermophilic fungi reveals convergent evolutionary adaptations and gene losses.</title>
        <authorList>
            <person name="Steindorff A.S."/>
            <person name="Aguilar-Pontes M.V."/>
            <person name="Robinson A.J."/>
            <person name="Andreopoulos B."/>
            <person name="LaButti K."/>
            <person name="Kuo A."/>
            <person name="Mondo S."/>
            <person name="Riley R."/>
            <person name="Otillar R."/>
            <person name="Haridas S."/>
            <person name="Lipzen A."/>
            <person name="Grimwood J."/>
            <person name="Schmutz J."/>
            <person name="Clum A."/>
            <person name="Reid I.D."/>
            <person name="Moisan M.C."/>
            <person name="Butler G."/>
            <person name="Nguyen T.T.M."/>
            <person name="Dewar K."/>
            <person name="Conant G."/>
            <person name="Drula E."/>
            <person name="Henrissat B."/>
            <person name="Hansel C."/>
            <person name="Singer S."/>
            <person name="Hutchinson M.I."/>
            <person name="de Vries R.P."/>
            <person name="Natvig D.O."/>
            <person name="Powell A.J."/>
            <person name="Tsang A."/>
            <person name="Grigoriev I.V."/>
        </authorList>
    </citation>
    <scope>NUCLEOTIDE SEQUENCE [LARGE SCALE GENOMIC DNA]</scope>
    <source>
        <strain evidence="1 2">CBS 620.91</strain>
    </source>
</reference>
<dbReference type="Proteomes" id="UP001583172">
    <property type="component" value="Unassembled WGS sequence"/>
</dbReference>
<sequence>MLLSRNPNTALLPSNTDIFEVEASYTEGRLVKASKVTIQHVQPLSAYQDYSRLENVLREFIQGKLRTPVTGPLDEELCDKIRKLESTYIQAKEGRWRRMWYRMGSASEMVEPWLGLIPDAYGLAVLKTGVAVVLKLAEHSKEKQEKVFKVF</sequence>
<organism evidence="1 2">
    <name type="scientific">Humicola insolens</name>
    <name type="common">Soft-rot fungus</name>
    <dbReference type="NCBI Taxonomy" id="85995"/>
    <lineage>
        <taxon>Eukaryota</taxon>
        <taxon>Fungi</taxon>
        <taxon>Dikarya</taxon>
        <taxon>Ascomycota</taxon>
        <taxon>Pezizomycotina</taxon>
        <taxon>Sordariomycetes</taxon>
        <taxon>Sordariomycetidae</taxon>
        <taxon>Sordariales</taxon>
        <taxon>Chaetomiaceae</taxon>
        <taxon>Mycothermus</taxon>
    </lineage>
</organism>
<gene>
    <name evidence="1" type="ORF">VTJ49DRAFT_3595</name>
</gene>
<proteinExistence type="predicted"/>
<evidence type="ECO:0000313" key="1">
    <source>
        <dbReference type="EMBL" id="KAL1842954.1"/>
    </source>
</evidence>